<feature type="compositionally biased region" description="Basic and acidic residues" evidence="1">
    <location>
        <begin position="127"/>
        <end position="138"/>
    </location>
</feature>
<proteinExistence type="predicted"/>
<gene>
    <name evidence="2" type="ORF">FN846DRAFT_911200</name>
</gene>
<evidence type="ECO:0000313" key="2">
    <source>
        <dbReference type="EMBL" id="KAA8895941.1"/>
    </source>
</evidence>
<protein>
    <submittedName>
        <fullName evidence="2">Uncharacterized protein</fullName>
    </submittedName>
</protein>
<feature type="region of interest" description="Disordered" evidence="1">
    <location>
        <begin position="1"/>
        <end position="21"/>
    </location>
</feature>
<keyword evidence="3" id="KW-1185">Reference proteome</keyword>
<dbReference type="InParanoid" id="A0A5J5EL83"/>
<comment type="caution">
    <text evidence="2">The sequence shown here is derived from an EMBL/GenBank/DDBJ whole genome shotgun (WGS) entry which is preliminary data.</text>
</comment>
<feature type="region of interest" description="Disordered" evidence="1">
    <location>
        <begin position="176"/>
        <end position="230"/>
    </location>
</feature>
<dbReference type="EMBL" id="VXIS01000235">
    <property type="protein sequence ID" value="KAA8895941.1"/>
    <property type="molecule type" value="Genomic_DNA"/>
</dbReference>
<dbReference type="Proteomes" id="UP000326924">
    <property type="component" value="Unassembled WGS sequence"/>
</dbReference>
<feature type="region of interest" description="Disordered" evidence="1">
    <location>
        <begin position="113"/>
        <end position="158"/>
    </location>
</feature>
<dbReference type="AlphaFoldDB" id="A0A5J5EL83"/>
<evidence type="ECO:0000313" key="3">
    <source>
        <dbReference type="Proteomes" id="UP000326924"/>
    </source>
</evidence>
<reference evidence="2 3" key="1">
    <citation type="submission" date="2019-09" db="EMBL/GenBank/DDBJ databases">
        <title>Draft genome of the ectomycorrhizal ascomycete Sphaerosporella brunnea.</title>
        <authorList>
            <consortium name="DOE Joint Genome Institute"/>
            <person name="Benucci G.M."/>
            <person name="Marozzi G."/>
            <person name="Antonielli L."/>
            <person name="Sanchez S."/>
            <person name="Marco P."/>
            <person name="Wang X."/>
            <person name="Falini L.B."/>
            <person name="Barry K."/>
            <person name="Haridas S."/>
            <person name="Lipzen A."/>
            <person name="Labutti K."/>
            <person name="Grigoriev I.V."/>
            <person name="Murat C."/>
            <person name="Martin F."/>
            <person name="Albertini E."/>
            <person name="Donnini D."/>
            <person name="Bonito G."/>
        </authorList>
    </citation>
    <scope>NUCLEOTIDE SEQUENCE [LARGE SCALE GENOMIC DNA]</scope>
    <source>
        <strain evidence="2 3">Sb_GMNB300</strain>
    </source>
</reference>
<feature type="compositionally biased region" description="Low complexity" evidence="1">
    <location>
        <begin position="7"/>
        <end position="21"/>
    </location>
</feature>
<accession>A0A5J5EL83</accession>
<evidence type="ECO:0000256" key="1">
    <source>
        <dbReference type="SAM" id="MobiDB-lite"/>
    </source>
</evidence>
<sequence length="250" mass="27262">MAAGFQAAPSSAEGSQAASSSAEDEIEALYKKMAGSWDTHYRAAGARTLSGLKNSSFDAFLYKRRIIFPERVQAEASGMEVNSNPDSPQPVSSAVLLVKSWLNQKTVDDRELYGLDQNLAPPGDAAESDKDMEVERQALGEGMDAQQEEDFDSGSDLTDVERCVEGWSRARLDLYIAKPEPESDTDIDPRIPGPKADIPRHQETDGGATATGRRSAVGPEILETSREPDTYISRIHAAWKSPRDPDSYIP</sequence>
<name>A0A5J5EL83_9PEZI</name>
<organism evidence="2 3">
    <name type="scientific">Sphaerosporella brunnea</name>
    <dbReference type="NCBI Taxonomy" id="1250544"/>
    <lineage>
        <taxon>Eukaryota</taxon>
        <taxon>Fungi</taxon>
        <taxon>Dikarya</taxon>
        <taxon>Ascomycota</taxon>
        <taxon>Pezizomycotina</taxon>
        <taxon>Pezizomycetes</taxon>
        <taxon>Pezizales</taxon>
        <taxon>Pyronemataceae</taxon>
        <taxon>Sphaerosporella</taxon>
    </lineage>
</organism>